<evidence type="ECO:0000256" key="4">
    <source>
        <dbReference type="ARBA" id="ARBA00022729"/>
    </source>
</evidence>
<sequence length="931" mass="103910">MWGRSSAMRMTALLCLLAVVLCDSSEKDELRKVEDDDDGSPVKRHEGDDASRNTRHVFPLSRVDGPTFARGLAYQNPTPSFSGITSFNQHFNRPVVFPPHSPSAHLTSYSPFSATPTILPTSPLQHANSGVSNFLGSNGGYSSRGQATIRQLHPVTTLHNVAPVVGHNRLDFPEAEKTEHHQGVGSSCRGHTTCSPLVSCAACFSELDPYDKCELEDGHFGVCCPPSPSPNAPNRRVFAVPNIFVKTPDISLYQLNEAAKAGLWEVAERDKLEQVLRTQDIVVSNPKSPEYRHLQFFKTSPRAMKFGRAAITVERSTVFLMKKFYLTSLQAGYGLRRFSVRDTILSDTCPEEPYCGEKEEYYRTIDGSCNNIRNPRWGQAKTALNRILPAHYEDGVFEPRGGISGRQLPSARVVSISNVADVDMPDPELTLSVMQMGQFIDHDLTSVPIFRFGNESGIQCCNDGAFVDPSMTHPACFPVEIPTDDPFFSRFGRRCMNFVRSMPTQNENCTFGSAQQMNQITHFLDGSNVYASSVEDERSIRAGRGGLLNVQGPALLPADPSASENSCDALNRGFDCFLAGDNRVNEQPDLAVIHTIFMREHNRLALQLAKINPQWDDETLYQEARRINVAQMQHIIYNEWLPIILGKDCMVNNLMLPRPDGFSRDYDPNVNAAIRNEFAAAAFRFGHTLVQGMFQLFGKNHQPTEKVQLHEHFNSPHLLYTPGKLDEFLRGLAKQPIQKFDNFVTEDLTNRLFQGMNNPFGMDLVALNIQRGRDHGIPPYNALREACGLPRARSFEDLLDVMPGPVVQRLSGVYDSVDDIDLFIAGIAERPVPGAVLGPTFKCIVADQFMRLRRGDRFFYEHGGLPNSFTEAQLREIKQTSWARIMCDNGDHIKAVQPLAMRLPGKLNMKVPCDSASIPKLDLTPWISVPY</sequence>
<feature type="chain" id="PRO_5034714445" evidence="8">
    <location>
        <begin position="23"/>
        <end position="931"/>
    </location>
</feature>
<comment type="subcellular location">
    <subcellularLocation>
        <location evidence="1">Secreted</location>
    </subcellularLocation>
</comment>
<dbReference type="SUPFAM" id="SSF48113">
    <property type="entry name" value="Heme-dependent peroxidases"/>
    <property type="match status" value="1"/>
</dbReference>
<dbReference type="InterPro" id="IPR019791">
    <property type="entry name" value="Haem_peroxidase_animal"/>
</dbReference>
<dbReference type="Gene3D" id="1.10.640.10">
    <property type="entry name" value="Haem peroxidase domain superfamily, animal type"/>
    <property type="match status" value="1"/>
</dbReference>
<dbReference type="Proteomes" id="UP000694843">
    <property type="component" value="Unplaced"/>
</dbReference>
<evidence type="ECO:0000256" key="2">
    <source>
        <dbReference type="ARBA" id="ARBA00022525"/>
    </source>
</evidence>
<feature type="signal peptide" evidence="8">
    <location>
        <begin position="1"/>
        <end position="22"/>
    </location>
</feature>
<feature type="region of interest" description="Disordered" evidence="7">
    <location>
        <begin position="28"/>
        <end position="54"/>
    </location>
</feature>
<reference evidence="10" key="1">
    <citation type="submission" date="2025-08" db="UniProtKB">
        <authorList>
            <consortium name="RefSeq"/>
        </authorList>
    </citation>
    <scope>IDENTIFICATION</scope>
    <source>
        <tissue evidence="10">Whole organism</tissue>
    </source>
</reference>
<dbReference type="GO" id="GO:0046872">
    <property type="term" value="F:metal ion binding"/>
    <property type="evidence" value="ECO:0007669"/>
    <property type="project" value="UniProtKB-KW"/>
</dbReference>
<dbReference type="InterPro" id="IPR037120">
    <property type="entry name" value="Haem_peroxidase_sf_animal"/>
</dbReference>
<dbReference type="Pfam" id="PF03098">
    <property type="entry name" value="An_peroxidase"/>
    <property type="match status" value="1"/>
</dbReference>
<organism evidence="9 10">
    <name type="scientific">Hyalella azteca</name>
    <name type="common">Amphipod</name>
    <dbReference type="NCBI Taxonomy" id="294128"/>
    <lineage>
        <taxon>Eukaryota</taxon>
        <taxon>Metazoa</taxon>
        <taxon>Ecdysozoa</taxon>
        <taxon>Arthropoda</taxon>
        <taxon>Crustacea</taxon>
        <taxon>Multicrustacea</taxon>
        <taxon>Malacostraca</taxon>
        <taxon>Eumalacostraca</taxon>
        <taxon>Peracarida</taxon>
        <taxon>Amphipoda</taxon>
        <taxon>Senticaudata</taxon>
        <taxon>Talitrida</taxon>
        <taxon>Talitroidea</taxon>
        <taxon>Hyalellidae</taxon>
        <taxon>Hyalella</taxon>
    </lineage>
</organism>
<dbReference type="GO" id="GO:0004601">
    <property type="term" value="F:peroxidase activity"/>
    <property type="evidence" value="ECO:0007669"/>
    <property type="project" value="UniProtKB-KW"/>
</dbReference>
<dbReference type="CDD" id="cd09823">
    <property type="entry name" value="peroxinectin_like"/>
    <property type="match status" value="1"/>
</dbReference>
<keyword evidence="9" id="KW-1185">Reference proteome</keyword>
<keyword evidence="2" id="KW-0964">Secreted</keyword>
<proteinExistence type="predicted"/>
<feature type="binding site" description="axial binding residue" evidence="6">
    <location>
        <position position="687"/>
    </location>
    <ligand>
        <name>heme b</name>
        <dbReference type="ChEBI" id="CHEBI:60344"/>
    </ligand>
    <ligandPart>
        <name>Fe</name>
        <dbReference type="ChEBI" id="CHEBI:18248"/>
    </ligandPart>
</feature>
<gene>
    <name evidence="10" type="primary">LOC108680530</name>
</gene>
<dbReference type="GO" id="GO:0005576">
    <property type="term" value="C:extracellular region"/>
    <property type="evidence" value="ECO:0007669"/>
    <property type="project" value="UniProtKB-SubCell"/>
</dbReference>
<dbReference type="PANTHER" id="PTHR11475:SF4">
    <property type="entry name" value="CHORION PEROXIDASE"/>
    <property type="match status" value="1"/>
</dbReference>
<evidence type="ECO:0000313" key="10">
    <source>
        <dbReference type="RefSeq" id="XP_018024847.1"/>
    </source>
</evidence>
<dbReference type="KEGG" id="hazt:108680530"/>
<keyword evidence="6" id="KW-0349">Heme</keyword>
<dbReference type="GO" id="GO:0020037">
    <property type="term" value="F:heme binding"/>
    <property type="evidence" value="ECO:0007669"/>
    <property type="project" value="InterPro"/>
</dbReference>
<keyword evidence="4 8" id="KW-0732">Signal</keyword>
<evidence type="ECO:0000256" key="8">
    <source>
        <dbReference type="SAM" id="SignalP"/>
    </source>
</evidence>
<keyword evidence="6" id="KW-0408">Iron</keyword>
<dbReference type="FunFam" id="1.10.640.10:FF:000003">
    <property type="entry name" value="chorion peroxidase"/>
    <property type="match status" value="1"/>
</dbReference>
<keyword evidence="3" id="KW-0560">Oxidoreductase</keyword>
<protein>
    <submittedName>
        <fullName evidence="10">Peroxidase-like</fullName>
    </submittedName>
</protein>
<evidence type="ECO:0000313" key="9">
    <source>
        <dbReference type="Proteomes" id="UP000694843"/>
    </source>
</evidence>
<dbReference type="OMA" id="HKRIPLA"/>
<evidence type="ECO:0000256" key="5">
    <source>
        <dbReference type="ARBA" id="ARBA00023180"/>
    </source>
</evidence>
<dbReference type="RefSeq" id="XP_018024847.1">
    <property type="nucleotide sequence ID" value="XM_018169358.2"/>
</dbReference>
<evidence type="ECO:0000256" key="7">
    <source>
        <dbReference type="SAM" id="MobiDB-lite"/>
    </source>
</evidence>
<keyword evidence="3" id="KW-0575">Peroxidase</keyword>
<evidence type="ECO:0000256" key="1">
    <source>
        <dbReference type="ARBA" id="ARBA00004613"/>
    </source>
</evidence>
<evidence type="ECO:0000256" key="6">
    <source>
        <dbReference type="PIRSR" id="PIRSR619791-2"/>
    </source>
</evidence>
<dbReference type="GO" id="GO:0006979">
    <property type="term" value="P:response to oxidative stress"/>
    <property type="evidence" value="ECO:0007669"/>
    <property type="project" value="InterPro"/>
</dbReference>
<evidence type="ECO:0000256" key="3">
    <source>
        <dbReference type="ARBA" id="ARBA00022559"/>
    </source>
</evidence>
<dbReference type="PROSITE" id="PS50292">
    <property type="entry name" value="PEROXIDASE_3"/>
    <property type="match status" value="1"/>
</dbReference>
<dbReference type="GeneID" id="108680530"/>
<dbReference type="InterPro" id="IPR010255">
    <property type="entry name" value="Haem_peroxidase_sf"/>
</dbReference>
<keyword evidence="6" id="KW-0479">Metal-binding</keyword>
<dbReference type="PANTHER" id="PTHR11475">
    <property type="entry name" value="OXIDASE/PEROXIDASE"/>
    <property type="match status" value="1"/>
</dbReference>
<keyword evidence="5" id="KW-0325">Glycoprotein</keyword>
<dbReference type="AlphaFoldDB" id="A0A8B7PH20"/>
<name>A0A8B7PH20_HYAAZ</name>
<dbReference type="OrthoDB" id="823504at2759"/>
<dbReference type="PRINTS" id="PR00457">
    <property type="entry name" value="ANPEROXIDASE"/>
</dbReference>
<feature type="compositionally biased region" description="Basic and acidic residues" evidence="7">
    <location>
        <begin position="28"/>
        <end position="52"/>
    </location>
</feature>
<accession>A0A8B7PH20</accession>